<dbReference type="InterPro" id="IPR011051">
    <property type="entry name" value="RmlC_Cupin_sf"/>
</dbReference>
<feature type="compositionally biased region" description="Polar residues" evidence="1">
    <location>
        <begin position="16"/>
        <end position="25"/>
    </location>
</feature>
<feature type="region of interest" description="Disordered" evidence="1">
    <location>
        <begin position="1"/>
        <end position="26"/>
    </location>
</feature>
<dbReference type="Proteomes" id="UP001172681">
    <property type="component" value="Unassembled WGS sequence"/>
</dbReference>
<keyword evidence="3" id="KW-1185">Reference proteome</keyword>
<dbReference type="EMBL" id="JAPDRN010000035">
    <property type="protein sequence ID" value="KAJ9634998.1"/>
    <property type="molecule type" value="Genomic_DNA"/>
</dbReference>
<dbReference type="SUPFAM" id="SSF51182">
    <property type="entry name" value="RmlC-like cupins"/>
    <property type="match status" value="1"/>
</dbReference>
<reference evidence="2" key="1">
    <citation type="submission" date="2022-10" db="EMBL/GenBank/DDBJ databases">
        <title>Culturing micro-colonial fungi from biological soil crusts in the Mojave desert and describing Neophaeococcomyces mojavensis, and introducing the new genera and species Taxawa tesnikishii.</title>
        <authorList>
            <person name="Kurbessoian T."/>
            <person name="Stajich J.E."/>
        </authorList>
    </citation>
    <scope>NUCLEOTIDE SEQUENCE</scope>
    <source>
        <strain evidence="2">TK_35</strain>
    </source>
</reference>
<protein>
    <submittedName>
        <fullName evidence="2">Uncharacterized protein</fullName>
    </submittedName>
</protein>
<evidence type="ECO:0000256" key="1">
    <source>
        <dbReference type="SAM" id="MobiDB-lite"/>
    </source>
</evidence>
<gene>
    <name evidence="2" type="ORF">H2204_005953</name>
</gene>
<organism evidence="2 3">
    <name type="scientific">Knufia peltigerae</name>
    <dbReference type="NCBI Taxonomy" id="1002370"/>
    <lineage>
        <taxon>Eukaryota</taxon>
        <taxon>Fungi</taxon>
        <taxon>Dikarya</taxon>
        <taxon>Ascomycota</taxon>
        <taxon>Pezizomycotina</taxon>
        <taxon>Eurotiomycetes</taxon>
        <taxon>Chaetothyriomycetidae</taxon>
        <taxon>Chaetothyriales</taxon>
        <taxon>Trichomeriaceae</taxon>
        <taxon>Knufia</taxon>
    </lineage>
</organism>
<accession>A0AA38Y4J7</accession>
<dbReference type="AlphaFoldDB" id="A0AA38Y4J7"/>
<dbReference type="InterPro" id="IPR014710">
    <property type="entry name" value="RmlC-like_jellyroll"/>
</dbReference>
<name>A0AA38Y4J7_9EURO</name>
<dbReference type="Gene3D" id="2.60.120.10">
    <property type="entry name" value="Jelly Rolls"/>
    <property type="match status" value="1"/>
</dbReference>
<comment type="caution">
    <text evidence="2">The sequence shown here is derived from an EMBL/GenBank/DDBJ whole genome shotgun (WGS) entry which is preliminary data.</text>
</comment>
<sequence length="237" mass="26371">MQRTRLQPGKGKAELSKQSGSSNCPAMSPPHIYGITLANGSTITHGIGANVKRPFSDVPVVMHELDPGTRSFAGQLGFIEFSTEYRLPRHVHIAPAADEASAERRFICERIVVLDGVALVELNGERYVIPPKTLVSIAPGVPHTWTACPVGVTVGEGDASVTSKGAFLMLYEYEEATAFFPTWQTRTLERVEEYERCEDLESIRFPEMSAKDVYEECWFAWDKQLTKKGQNSGRTRY</sequence>
<proteinExistence type="predicted"/>
<evidence type="ECO:0000313" key="3">
    <source>
        <dbReference type="Proteomes" id="UP001172681"/>
    </source>
</evidence>
<evidence type="ECO:0000313" key="2">
    <source>
        <dbReference type="EMBL" id="KAJ9634998.1"/>
    </source>
</evidence>